<dbReference type="InterPro" id="IPR013049">
    <property type="entry name" value="Spo11/TopoVI_A_N"/>
</dbReference>
<dbReference type="GO" id="GO:0042138">
    <property type="term" value="P:meiotic DNA double-strand break formation"/>
    <property type="evidence" value="ECO:0007669"/>
    <property type="project" value="InterPro"/>
</dbReference>
<feature type="domain" description="Spo11/DNA topoisomerase VI subunit A N-terminal" evidence="13">
    <location>
        <begin position="72"/>
        <end position="133"/>
    </location>
</feature>
<evidence type="ECO:0000256" key="8">
    <source>
        <dbReference type="ARBA" id="ARBA00023029"/>
    </source>
</evidence>
<feature type="domain" description="Topoisomerase 6 subunit A/Spo11 TOPRIM" evidence="14">
    <location>
        <begin position="175"/>
        <end position="235"/>
    </location>
</feature>
<evidence type="ECO:0000256" key="3">
    <source>
        <dbReference type="ARBA" id="ARBA00004123"/>
    </source>
</evidence>
<dbReference type="Proteomes" id="UP000288216">
    <property type="component" value="Unassembled WGS sequence"/>
</dbReference>
<dbReference type="PROSITE" id="PS52041">
    <property type="entry name" value="TOPO_IIB"/>
    <property type="match status" value="1"/>
</dbReference>
<dbReference type="CDD" id="cd00223">
    <property type="entry name" value="TOPRIM_TopoIIB_SPO"/>
    <property type="match status" value="1"/>
</dbReference>
<sequence>MESLLQVADLAAVERLRTILRASVRTGTEVRGAGQQLVRAEPLGRFDDNVGLQMVSDCTVSKVRCECSKSIHRFALILKTLSMIYKLVQSNTYATKRDLYYNETQLFGSQIILDGIINDICCMLKVPRRCLHILSTSKGCIAGDLCYTEEDGNRVNCACNSTAVLVPSNVDGIKMEKDATFQRLLDDDFCTNLFPCIIVTGKGVPDLNTRLMVRKLWDMLHIPVFALMDADPHGNYCF</sequence>
<evidence type="ECO:0000256" key="11">
    <source>
        <dbReference type="ARBA" id="ARBA00023242"/>
    </source>
</evidence>
<dbReference type="GO" id="GO:0046872">
    <property type="term" value="F:metal ion binding"/>
    <property type="evidence" value="ECO:0007669"/>
    <property type="project" value="UniProtKB-KW"/>
</dbReference>
<keyword evidence="16" id="KW-1185">Reference proteome</keyword>
<evidence type="ECO:0000313" key="15">
    <source>
        <dbReference type="EMBL" id="GCB64386.1"/>
    </source>
</evidence>
<dbReference type="OrthoDB" id="5377392at2759"/>
<keyword evidence="9 12" id="KW-0238">DNA-binding</keyword>
<protein>
    <recommendedName>
        <fullName evidence="5">DNA topoisomerase (ATP-hydrolyzing)</fullName>
        <ecNumber evidence="5">5.6.2.2</ecNumber>
    </recommendedName>
</protein>
<dbReference type="GO" id="GO:0003918">
    <property type="term" value="F:DNA topoisomerase type II (double strand cut, ATP-hydrolyzing) activity"/>
    <property type="evidence" value="ECO:0007669"/>
    <property type="project" value="UniProtKB-UniRule"/>
</dbReference>
<keyword evidence="7" id="KW-0460">Magnesium</keyword>
<reference evidence="15 16" key="1">
    <citation type="journal article" date="2018" name="Nat. Ecol. Evol.">
        <title>Shark genomes provide insights into elasmobranch evolution and the origin of vertebrates.</title>
        <authorList>
            <person name="Hara Y"/>
            <person name="Yamaguchi K"/>
            <person name="Onimaru K"/>
            <person name="Kadota M"/>
            <person name="Koyanagi M"/>
            <person name="Keeley SD"/>
            <person name="Tatsumi K"/>
            <person name="Tanaka K"/>
            <person name="Motone F"/>
            <person name="Kageyama Y"/>
            <person name="Nozu R"/>
            <person name="Adachi N"/>
            <person name="Nishimura O"/>
            <person name="Nakagawa R"/>
            <person name="Tanegashima C"/>
            <person name="Kiyatake I"/>
            <person name="Matsumoto R"/>
            <person name="Murakumo K"/>
            <person name="Nishida K"/>
            <person name="Terakita A"/>
            <person name="Kuratani S"/>
            <person name="Sato K"/>
            <person name="Hyodo S Kuraku.S."/>
        </authorList>
    </citation>
    <scope>NUCLEOTIDE SEQUENCE [LARGE SCALE GENOMIC DNA]</scope>
</reference>
<comment type="caution">
    <text evidence="15">The sequence shown here is derived from an EMBL/GenBank/DDBJ whole genome shotgun (WGS) entry which is preliminary data.</text>
</comment>
<dbReference type="Gene3D" id="3.40.1360.10">
    <property type="match status" value="1"/>
</dbReference>
<dbReference type="InterPro" id="IPR002815">
    <property type="entry name" value="Spo11/TopoVI_A"/>
</dbReference>
<organism evidence="15 16">
    <name type="scientific">Scyliorhinus torazame</name>
    <name type="common">Cloudy catshark</name>
    <name type="synonym">Catulus torazame</name>
    <dbReference type="NCBI Taxonomy" id="75743"/>
    <lineage>
        <taxon>Eukaryota</taxon>
        <taxon>Metazoa</taxon>
        <taxon>Chordata</taxon>
        <taxon>Craniata</taxon>
        <taxon>Vertebrata</taxon>
        <taxon>Chondrichthyes</taxon>
        <taxon>Elasmobranchii</taxon>
        <taxon>Galeomorphii</taxon>
        <taxon>Galeoidea</taxon>
        <taxon>Carcharhiniformes</taxon>
        <taxon>Scyliorhinidae</taxon>
        <taxon>Scyliorhinus</taxon>
    </lineage>
</organism>
<comment type="subcellular location">
    <subcellularLocation>
        <location evidence="3">Nucleus</location>
    </subcellularLocation>
</comment>
<keyword evidence="11" id="KW-0539">Nucleus</keyword>
<dbReference type="OMA" id="ALIDICC"/>
<keyword evidence="6" id="KW-0479">Metal-binding</keyword>
<name>A0A401NU19_SCYTO</name>
<dbReference type="InterPro" id="IPR034136">
    <property type="entry name" value="TOPRIM_Topo6A/Spo11"/>
</dbReference>
<evidence type="ECO:0000256" key="10">
    <source>
        <dbReference type="ARBA" id="ARBA00023235"/>
    </source>
</evidence>
<dbReference type="GO" id="GO:0005524">
    <property type="term" value="F:ATP binding"/>
    <property type="evidence" value="ECO:0007669"/>
    <property type="project" value="InterPro"/>
</dbReference>
<evidence type="ECO:0000256" key="6">
    <source>
        <dbReference type="ARBA" id="ARBA00022723"/>
    </source>
</evidence>
<dbReference type="PRINTS" id="PR01551">
    <property type="entry name" value="SPO11HOMOLOG"/>
</dbReference>
<evidence type="ECO:0000256" key="7">
    <source>
        <dbReference type="ARBA" id="ARBA00022842"/>
    </source>
</evidence>
<dbReference type="SUPFAM" id="SSF56726">
    <property type="entry name" value="DNA topoisomerase IV, alpha subunit"/>
    <property type="match status" value="1"/>
</dbReference>
<dbReference type="STRING" id="75743.A0A401NU19"/>
<dbReference type="InterPro" id="IPR036388">
    <property type="entry name" value="WH-like_DNA-bd_sf"/>
</dbReference>
<evidence type="ECO:0000256" key="1">
    <source>
        <dbReference type="ARBA" id="ARBA00000185"/>
    </source>
</evidence>
<dbReference type="GO" id="GO:0003677">
    <property type="term" value="F:DNA binding"/>
    <property type="evidence" value="ECO:0007669"/>
    <property type="project" value="UniProtKB-UniRule"/>
</dbReference>
<keyword evidence="10 12" id="KW-0413">Isomerase</keyword>
<dbReference type="GO" id="GO:0000706">
    <property type="term" value="P:meiotic DNA double-strand break processing"/>
    <property type="evidence" value="ECO:0007669"/>
    <property type="project" value="TreeGrafter"/>
</dbReference>
<dbReference type="EC" id="5.6.2.2" evidence="5"/>
<evidence type="ECO:0000256" key="12">
    <source>
        <dbReference type="PROSITE-ProRule" id="PRU01385"/>
    </source>
</evidence>
<dbReference type="InterPro" id="IPR036078">
    <property type="entry name" value="Spo11/TopoVI_A_sf"/>
</dbReference>
<evidence type="ECO:0000313" key="16">
    <source>
        <dbReference type="Proteomes" id="UP000288216"/>
    </source>
</evidence>
<proteinExistence type="inferred from homology"/>
<evidence type="ECO:0000259" key="14">
    <source>
        <dbReference type="Pfam" id="PF21180"/>
    </source>
</evidence>
<evidence type="ECO:0000256" key="4">
    <source>
        <dbReference type="ARBA" id="ARBA00006559"/>
    </source>
</evidence>
<dbReference type="GO" id="GO:0007131">
    <property type="term" value="P:reciprocal meiotic recombination"/>
    <property type="evidence" value="ECO:0007669"/>
    <property type="project" value="TreeGrafter"/>
</dbReference>
<gene>
    <name evidence="15" type="ORF">scyTo_0009803</name>
</gene>
<accession>A0A401NU19</accession>
<dbReference type="InterPro" id="IPR013048">
    <property type="entry name" value="Meiotic_Spo11"/>
</dbReference>
<dbReference type="PANTHER" id="PTHR10848">
    <property type="entry name" value="MEIOTIC RECOMBINATION PROTEIN SPO11"/>
    <property type="match status" value="1"/>
</dbReference>
<dbReference type="GO" id="GO:0000228">
    <property type="term" value="C:nuclear chromosome"/>
    <property type="evidence" value="ECO:0007669"/>
    <property type="project" value="TreeGrafter"/>
</dbReference>
<evidence type="ECO:0000256" key="9">
    <source>
        <dbReference type="ARBA" id="ARBA00023125"/>
    </source>
</evidence>
<dbReference type="EMBL" id="BFAA01004097">
    <property type="protein sequence ID" value="GCB64386.1"/>
    <property type="molecule type" value="Genomic_DNA"/>
</dbReference>
<dbReference type="PANTHER" id="PTHR10848:SF0">
    <property type="entry name" value="MEIOTIC RECOMBINATION PROTEIN SPO11"/>
    <property type="match status" value="1"/>
</dbReference>
<evidence type="ECO:0000259" key="13">
    <source>
        <dbReference type="Pfam" id="PF04406"/>
    </source>
</evidence>
<dbReference type="PRINTS" id="PR01550">
    <property type="entry name" value="TOP6AFAMILY"/>
</dbReference>
<comment type="catalytic activity">
    <reaction evidence="1 12">
        <text>ATP-dependent breakage, passage and rejoining of double-stranded DNA.</text>
        <dbReference type="EC" id="5.6.2.2"/>
    </reaction>
</comment>
<evidence type="ECO:0000256" key="5">
    <source>
        <dbReference type="ARBA" id="ARBA00012895"/>
    </source>
</evidence>
<dbReference type="Pfam" id="PF04406">
    <property type="entry name" value="TP6A_N"/>
    <property type="match status" value="1"/>
</dbReference>
<dbReference type="Gene3D" id="1.10.10.10">
    <property type="entry name" value="Winged helix-like DNA-binding domain superfamily/Winged helix DNA-binding domain"/>
    <property type="match status" value="1"/>
</dbReference>
<feature type="active site" description="O-(5'-phospho-DNA)-tyrosine intermediate" evidence="12">
    <location>
        <position position="101"/>
    </location>
</feature>
<comment type="similarity">
    <text evidence="4 12">Belongs to the TOP6A family.</text>
</comment>
<evidence type="ECO:0000256" key="2">
    <source>
        <dbReference type="ARBA" id="ARBA00001946"/>
    </source>
</evidence>
<keyword evidence="8 12" id="KW-0799">Topoisomerase</keyword>
<comment type="cofactor">
    <cofactor evidence="2">
        <name>Mg(2+)</name>
        <dbReference type="ChEBI" id="CHEBI:18420"/>
    </cofactor>
</comment>
<dbReference type="Pfam" id="PF21180">
    <property type="entry name" value="TOP6A-Spo11_Toprim"/>
    <property type="match status" value="1"/>
</dbReference>
<dbReference type="AlphaFoldDB" id="A0A401NU19"/>